<gene>
    <name evidence="5" type="primary">cheB</name>
    <name evidence="10" type="ORF">QNA08_07325</name>
</gene>
<evidence type="ECO:0000259" key="9">
    <source>
        <dbReference type="PROSITE" id="PS50122"/>
    </source>
</evidence>
<comment type="catalytic activity">
    <reaction evidence="4 5">
        <text>[protein]-L-glutamate 5-O-methyl ester + H2O = L-glutamyl-[protein] + methanol + H(+)</text>
        <dbReference type="Rhea" id="RHEA:23236"/>
        <dbReference type="Rhea" id="RHEA-COMP:10208"/>
        <dbReference type="Rhea" id="RHEA-COMP:10311"/>
        <dbReference type="ChEBI" id="CHEBI:15377"/>
        <dbReference type="ChEBI" id="CHEBI:15378"/>
        <dbReference type="ChEBI" id="CHEBI:17790"/>
        <dbReference type="ChEBI" id="CHEBI:29973"/>
        <dbReference type="ChEBI" id="CHEBI:82795"/>
        <dbReference type="EC" id="3.1.1.61"/>
    </reaction>
</comment>
<dbReference type="EMBL" id="JASJEV010000003">
    <property type="protein sequence ID" value="MDJ1158043.1"/>
    <property type="molecule type" value="Genomic_DNA"/>
</dbReference>
<dbReference type="GO" id="GO:0008984">
    <property type="term" value="F:protein-glutamate methylesterase activity"/>
    <property type="evidence" value="ECO:0007669"/>
    <property type="project" value="UniProtKB-EC"/>
</dbReference>
<feature type="active site" evidence="5 6">
    <location>
        <position position="175"/>
    </location>
</feature>
<accession>A0ABT7AF89</accession>
<keyword evidence="5 7" id="KW-0597">Phosphoprotein</keyword>
<dbReference type="EC" id="3.1.1.61" evidence="5"/>
<dbReference type="Pfam" id="PF01339">
    <property type="entry name" value="CheB_methylest"/>
    <property type="match status" value="1"/>
</dbReference>
<reference evidence="10 11" key="1">
    <citation type="submission" date="2023-05" db="EMBL/GenBank/DDBJ databases">
        <title>Chelatococcus sp. nov., a moderately thermophilic bacterium isolated from hot spring microbial mat.</title>
        <authorList>
            <person name="Hu C.-J."/>
            <person name="Li W.-J."/>
        </authorList>
    </citation>
    <scope>NUCLEOTIDE SEQUENCE [LARGE SCALE GENOMIC DNA]</scope>
    <source>
        <strain evidence="10 11">SYSU G07232</strain>
    </source>
</reference>
<dbReference type="Gene3D" id="3.40.50.2300">
    <property type="match status" value="1"/>
</dbReference>
<feature type="domain" description="CheB-type methylesterase" evidence="9">
    <location>
        <begin position="166"/>
        <end position="349"/>
    </location>
</feature>
<dbReference type="InterPro" id="IPR000673">
    <property type="entry name" value="Sig_transdc_resp-reg_Me-estase"/>
</dbReference>
<evidence type="ECO:0000256" key="4">
    <source>
        <dbReference type="ARBA" id="ARBA00048267"/>
    </source>
</evidence>
<dbReference type="PROSITE" id="PS50110">
    <property type="entry name" value="RESPONSE_REGULATORY"/>
    <property type="match status" value="1"/>
</dbReference>
<evidence type="ECO:0000256" key="5">
    <source>
        <dbReference type="HAMAP-Rule" id="MF_00099"/>
    </source>
</evidence>
<keyword evidence="3 5" id="KW-0378">Hydrolase</keyword>
<dbReference type="NCBIfam" id="NF001965">
    <property type="entry name" value="PRK00742.1"/>
    <property type="match status" value="1"/>
</dbReference>
<dbReference type="Pfam" id="PF00072">
    <property type="entry name" value="Response_reg"/>
    <property type="match status" value="1"/>
</dbReference>
<organism evidence="10 11">
    <name type="scientific">Chelatococcus albus</name>
    <dbReference type="NCBI Taxonomy" id="3047466"/>
    <lineage>
        <taxon>Bacteria</taxon>
        <taxon>Pseudomonadati</taxon>
        <taxon>Pseudomonadota</taxon>
        <taxon>Alphaproteobacteria</taxon>
        <taxon>Hyphomicrobiales</taxon>
        <taxon>Chelatococcaceae</taxon>
        <taxon>Chelatococcus</taxon>
    </lineage>
</organism>
<dbReference type="CDD" id="cd17541">
    <property type="entry name" value="REC_CheB-like"/>
    <property type="match status" value="1"/>
</dbReference>
<comment type="domain">
    <text evidence="5">Contains a C-terminal catalytic domain, and an N-terminal region which modulates catalytic activity.</text>
</comment>
<feature type="modified residue" description="4-aspartylphosphate" evidence="5 7">
    <location>
        <position position="63"/>
    </location>
</feature>
<comment type="subcellular location">
    <subcellularLocation>
        <location evidence="5">Cytoplasm</location>
    </subcellularLocation>
</comment>
<comment type="function">
    <text evidence="5">Involved in chemotaxis. Part of a chemotaxis signal transduction system that modulates chemotaxis in response to various stimuli. Catalyzes the demethylation of specific methylglutamate residues introduced into the chemoreceptors (methyl-accepting chemotaxis proteins or MCP) by CheR. Also mediates the irreversible deamidation of specific glutamine residues to glutamic acid.</text>
</comment>
<keyword evidence="1 5" id="KW-0963">Cytoplasm</keyword>
<evidence type="ECO:0000256" key="3">
    <source>
        <dbReference type="ARBA" id="ARBA00022801"/>
    </source>
</evidence>
<dbReference type="InterPro" id="IPR008248">
    <property type="entry name" value="CheB-like"/>
</dbReference>
<keyword evidence="11" id="KW-1185">Reference proteome</keyword>
<name>A0ABT7AF89_9HYPH</name>
<feature type="active site" evidence="5 6">
    <location>
        <position position="298"/>
    </location>
</feature>
<dbReference type="PANTHER" id="PTHR42872:SF6">
    <property type="entry name" value="PROTEIN-GLUTAMATE METHYLESTERASE_PROTEIN-GLUTAMINE GLUTAMINASE"/>
    <property type="match status" value="1"/>
</dbReference>
<proteinExistence type="inferred from homology"/>
<dbReference type="RefSeq" id="WP_283740024.1">
    <property type="nucleotide sequence ID" value="NZ_JASJEV010000003.1"/>
</dbReference>
<evidence type="ECO:0000259" key="8">
    <source>
        <dbReference type="PROSITE" id="PS50110"/>
    </source>
</evidence>
<dbReference type="SUPFAM" id="SSF52172">
    <property type="entry name" value="CheY-like"/>
    <property type="match status" value="1"/>
</dbReference>
<evidence type="ECO:0000256" key="7">
    <source>
        <dbReference type="PROSITE-ProRule" id="PRU00169"/>
    </source>
</evidence>
<dbReference type="InterPro" id="IPR001789">
    <property type="entry name" value="Sig_transdc_resp-reg_receiver"/>
</dbReference>
<dbReference type="SMART" id="SM00448">
    <property type="entry name" value="REC"/>
    <property type="match status" value="1"/>
</dbReference>
<dbReference type="CDD" id="cd16432">
    <property type="entry name" value="CheB_Rec"/>
    <property type="match status" value="1"/>
</dbReference>
<keyword evidence="2 5" id="KW-0145">Chemotaxis</keyword>
<feature type="active site" evidence="5 6">
    <location>
        <position position="201"/>
    </location>
</feature>
<evidence type="ECO:0000256" key="2">
    <source>
        <dbReference type="ARBA" id="ARBA00022500"/>
    </source>
</evidence>
<comment type="similarity">
    <text evidence="5">Belongs to the CheB family.</text>
</comment>
<dbReference type="HAMAP" id="MF_00099">
    <property type="entry name" value="CheB_chemtxs"/>
    <property type="match status" value="1"/>
</dbReference>
<dbReference type="PROSITE" id="PS50122">
    <property type="entry name" value="CHEB"/>
    <property type="match status" value="1"/>
</dbReference>
<dbReference type="PIRSF" id="PIRSF000876">
    <property type="entry name" value="RR_chemtxs_CheB"/>
    <property type="match status" value="1"/>
</dbReference>
<protein>
    <recommendedName>
        <fullName evidence="5">Protein-glutamate methylesterase/protein-glutamine glutaminase</fullName>
        <ecNumber evidence="5">3.1.1.61</ecNumber>
        <ecNumber evidence="5">3.5.1.44</ecNumber>
    </recommendedName>
</protein>
<evidence type="ECO:0000256" key="1">
    <source>
        <dbReference type="ARBA" id="ARBA00022490"/>
    </source>
</evidence>
<dbReference type="NCBIfam" id="NF009206">
    <property type="entry name" value="PRK12555.1"/>
    <property type="match status" value="1"/>
</dbReference>
<dbReference type="InterPro" id="IPR011006">
    <property type="entry name" value="CheY-like_superfamily"/>
</dbReference>
<evidence type="ECO:0000256" key="6">
    <source>
        <dbReference type="PROSITE-ProRule" id="PRU00050"/>
    </source>
</evidence>
<comment type="PTM">
    <text evidence="5">Phosphorylated by CheA. Phosphorylation of the N-terminal regulatory domain activates the methylesterase activity.</text>
</comment>
<evidence type="ECO:0000313" key="10">
    <source>
        <dbReference type="EMBL" id="MDJ1158043.1"/>
    </source>
</evidence>
<dbReference type="PANTHER" id="PTHR42872">
    <property type="entry name" value="PROTEIN-GLUTAMATE METHYLESTERASE/PROTEIN-GLUTAMINE GLUTAMINASE"/>
    <property type="match status" value="1"/>
</dbReference>
<dbReference type="Proteomes" id="UP001321492">
    <property type="component" value="Unassembled WGS sequence"/>
</dbReference>
<dbReference type="SUPFAM" id="SSF52738">
    <property type="entry name" value="Methylesterase CheB, C-terminal domain"/>
    <property type="match status" value="1"/>
</dbReference>
<dbReference type="InterPro" id="IPR035909">
    <property type="entry name" value="CheB_C"/>
</dbReference>
<feature type="domain" description="Response regulatory" evidence="8">
    <location>
        <begin position="12"/>
        <end position="129"/>
    </location>
</feature>
<comment type="catalytic activity">
    <reaction evidence="5">
        <text>L-glutaminyl-[protein] + H2O = L-glutamyl-[protein] + NH4(+)</text>
        <dbReference type="Rhea" id="RHEA:16441"/>
        <dbReference type="Rhea" id="RHEA-COMP:10207"/>
        <dbReference type="Rhea" id="RHEA-COMP:10208"/>
        <dbReference type="ChEBI" id="CHEBI:15377"/>
        <dbReference type="ChEBI" id="CHEBI:28938"/>
        <dbReference type="ChEBI" id="CHEBI:29973"/>
        <dbReference type="ChEBI" id="CHEBI:30011"/>
        <dbReference type="EC" id="3.5.1.44"/>
    </reaction>
</comment>
<evidence type="ECO:0000313" key="11">
    <source>
        <dbReference type="Proteomes" id="UP001321492"/>
    </source>
</evidence>
<dbReference type="EC" id="3.5.1.44" evidence="5"/>
<sequence length="362" mass="38380">MGYGSATTGDVRVLVVDDSMLMRRLLTGIINNAEGFTVVGAAASAEEGWDAIQETRPDVVTLDLELPGRHGLALLNRLMRQDPLPVLVVSAFGGPGADNTIQALELGAVDFIEKPDAGTNTLEHFMETLLAALRRAAGSRKTVARVNAAPRPAREARKVTELARGHLPLVAIGASTGGVPAVQRVLRDLAPYRLPVVVTQHMPPGYTGRFAARLEQVTGLTVREAAGGERLEPGTVYIAPGGNRHMEVVERGSSLSVSLVEGPLVSGHRPSVDVMFHSVARLAHHNSIGVLLTGMGRDGAQGLLAMRKAGSATLIQSEETCVVYGMPKAAFEIGAADHVVPLDEIANDIYRIAQEPKASRVR</sequence>
<dbReference type="Gene3D" id="3.40.50.180">
    <property type="entry name" value="Methylesterase CheB, C-terminal domain"/>
    <property type="match status" value="1"/>
</dbReference>
<comment type="caution">
    <text evidence="10">The sequence shown here is derived from an EMBL/GenBank/DDBJ whole genome shotgun (WGS) entry which is preliminary data.</text>
</comment>